<comment type="similarity">
    <text evidence="13">In the N-terminal section; belongs to the IspD/TarI cytidylyltransferase family. IspD subfamily.</text>
</comment>
<feature type="binding site" evidence="13">
    <location>
        <begin position="285"/>
        <end position="286"/>
    </location>
    <ligand>
        <name>4-CDP-2-C-methyl-D-erythritol 2-phosphate</name>
        <dbReference type="ChEBI" id="CHEBI:57919"/>
    </ligand>
</feature>
<evidence type="ECO:0000256" key="7">
    <source>
        <dbReference type="ARBA" id="ARBA00022679"/>
    </source>
</evidence>
<dbReference type="InterPro" id="IPR001228">
    <property type="entry name" value="IspD"/>
</dbReference>
<evidence type="ECO:0000256" key="8">
    <source>
        <dbReference type="ARBA" id="ARBA00022695"/>
    </source>
</evidence>
<keyword evidence="12 13" id="KW-0511">Multifunctional enzyme</keyword>
<feature type="binding site" evidence="13">
    <location>
        <position position="387"/>
    </location>
    <ligand>
        <name>4-CDP-2-C-methyl-D-erythritol 2-phosphate</name>
        <dbReference type="ChEBI" id="CHEBI:57919"/>
    </ligand>
</feature>
<reference evidence="15 16" key="1">
    <citation type="submission" date="2022-04" db="EMBL/GenBank/DDBJ databases">
        <title>Human microbiome associated bacterial genomes.</title>
        <authorList>
            <person name="Sandstrom S."/>
            <person name="Salamzade R."/>
            <person name="Kalan L.R."/>
        </authorList>
    </citation>
    <scope>NUCLEOTIDE SEQUENCE [LARGE SCALE GENOMIC DNA]</scope>
    <source>
        <strain evidence="16">p3-SID1799</strain>
    </source>
</reference>
<evidence type="ECO:0000256" key="9">
    <source>
        <dbReference type="ARBA" id="ARBA00022723"/>
    </source>
</evidence>
<dbReference type="Gene3D" id="3.30.1330.50">
    <property type="entry name" value="2-C-methyl-D-erythritol 2,4-cyclodiphosphate synthase"/>
    <property type="match status" value="1"/>
</dbReference>
<feature type="binding site" evidence="13">
    <location>
        <position position="259"/>
    </location>
    <ligand>
        <name>a divalent metal cation</name>
        <dbReference type="ChEBI" id="CHEBI:60240"/>
    </ligand>
</feature>
<feature type="site" description="Positions MEP for the nucleophilic attack" evidence="13">
    <location>
        <position position="175"/>
    </location>
</feature>
<dbReference type="Gene3D" id="3.90.550.10">
    <property type="entry name" value="Spore Coat Polysaccharide Biosynthesis Protein SpsA, Chain A"/>
    <property type="match status" value="1"/>
</dbReference>
<evidence type="ECO:0000256" key="4">
    <source>
        <dbReference type="ARBA" id="ARBA00004709"/>
    </source>
</evidence>
<keyword evidence="16" id="KW-1185">Reference proteome</keyword>
<dbReference type="HAMAP" id="MF_01520">
    <property type="entry name" value="IspDF"/>
    <property type="match status" value="1"/>
</dbReference>
<evidence type="ECO:0000256" key="12">
    <source>
        <dbReference type="ARBA" id="ARBA00023268"/>
    </source>
</evidence>
<comment type="similarity">
    <text evidence="6">Belongs to the IspD/TarI cytidylyltransferase family. IspD subfamily.</text>
</comment>
<feature type="binding site" evidence="13">
    <location>
        <begin position="307"/>
        <end position="309"/>
    </location>
    <ligand>
        <name>4-CDP-2-C-methyl-D-erythritol 2-phosphate</name>
        <dbReference type="ChEBI" id="CHEBI:57919"/>
    </ligand>
</feature>
<dbReference type="InterPro" id="IPR026596">
    <property type="entry name" value="IspD/F"/>
</dbReference>
<dbReference type="InterPro" id="IPR018294">
    <property type="entry name" value="ISPD_synthase_CS"/>
</dbReference>
<evidence type="ECO:0000256" key="3">
    <source>
        <dbReference type="ARBA" id="ARBA00001968"/>
    </source>
</evidence>
<organism evidence="15 16">
    <name type="scientific">Pseudoclavibacter albus</name>
    <dbReference type="NCBI Taxonomy" id="272241"/>
    <lineage>
        <taxon>Bacteria</taxon>
        <taxon>Bacillati</taxon>
        <taxon>Actinomycetota</taxon>
        <taxon>Actinomycetes</taxon>
        <taxon>Micrococcales</taxon>
        <taxon>Microbacteriaceae</taxon>
        <taxon>Pseudoclavibacter</taxon>
    </lineage>
</organism>
<sequence length="406" mass="42848">MSVAADSALAGPRTGVVIVAAGSGTRLGAGQPKAFVPVAGVPMLERALWSFVGLPGEWELAIVVPEGFEDEARQLAERAFGEYESSRMTLHLCLGGESRQASVREGLRCLSEQCDVILVHDAARCMASSALIERVAGAVRATHAGVIPALPVVDTIKRVRTNPSGSESIEETVSRTPLRAVQTPQGFPAAALRRAYEMAAEEYTDDAAIVSACGYQVSTIPGEGDAFKITTPADLRRAEQHVESFAPGVPLPSVGFGVDAHAFDPSCELWLAGLHWPGEIGLSGHSDGDAVAHAMCDALLSAAGLGDIGEMFGTEDPELEGAHGEVFLRRTRERLESHGYVICGVSAQVVSQRPRFASRRIEAERALSAVLGAPVSCSATTSDRLGFMGREEGVLAFAVATVQFRQ</sequence>
<feature type="site" description="Transition state stabilizer" evidence="13">
    <location>
        <position position="285"/>
    </location>
</feature>
<comment type="caution">
    <text evidence="15">The sequence shown here is derived from an EMBL/GenBank/DDBJ whole genome shotgun (WGS) entry which is preliminary data.</text>
</comment>
<evidence type="ECO:0000256" key="6">
    <source>
        <dbReference type="ARBA" id="ARBA00009789"/>
    </source>
</evidence>
<feature type="site" description="Positions MEP for the nucleophilic attack" evidence="13">
    <location>
        <position position="228"/>
    </location>
</feature>
<dbReference type="InterPro" id="IPR034683">
    <property type="entry name" value="IspD/TarI"/>
</dbReference>
<dbReference type="SUPFAM" id="SSF69765">
    <property type="entry name" value="IpsF-like"/>
    <property type="match status" value="1"/>
</dbReference>
<dbReference type="PROSITE" id="PS01295">
    <property type="entry name" value="ISPD"/>
    <property type="match status" value="1"/>
</dbReference>
<feature type="binding site" evidence="13">
    <location>
        <position position="261"/>
    </location>
    <ligand>
        <name>a divalent metal cation</name>
        <dbReference type="ChEBI" id="CHEBI:60240"/>
    </ligand>
</feature>
<comment type="function">
    <text evidence="13">Bifunctional enzyme that catalyzes the formation of 4-diphosphocytidyl-2-C-methyl-D-erythritol from CTP and 2-C-methyl-D-erythritol 4-phosphate (MEP) (IspD), and catalyzes the conversion of 4-diphosphocytidyl-2-C-methyl-D-erythritol 2-phosphate (CDP-ME2P) to 2-C-methyl-D-erythritol 2,4-cyclodiphosphate (ME-CPP) with a corresponding release of cytidine 5-monophosphate (CMP) (IspF).</text>
</comment>
<dbReference type="CDD" id="cd02516">
    <property type="entry name" value="CDP-ME_synthetase"/>
    <property type="match status" value="1"/>
</dbReference>
<dbReference type="InterPro" id="IPR029044">
    <property type="entry name" value="Nucleotide-diphossugar_trans"/>
</dbReference>
<evidence type="ECO:0000256" key="10">
    <source>
        <dbReference type="ARBA" id="ARBA00023229"/>
    </source>
</evidence>
<dbReference type="EC" id="4.6.1.12" evidence="13"/>
<comment type="pathway">
    <text evidence="5 13">Isoprenoid biosynthesis; isopentenyl diphosphate biosynthesis via DXP pathway; isopentenyl diphosphate from 1-deoxy-D-xylulose 5-phosphate: step 2/6.</text>
</comment>
<dbReference type="GO" id="GO:0050518">
    <property type="term" value="F:2-C-methyl-D-erythritol 4-phosphate cytidylyltransferase activity"/>
    <property type="evidence" value="ECO:0007669"/>
    <property type="project" value="UniProtKB-EC"/>
</dbReference>
<dbReference type="SUPFAM" id="SSF53448">
    <property type="entry name" value="Nucleotide-diphospho-sugar transferases"/>
    <property type="match status" value="1"/>
</dbReference>
<dbReference type="NCBIfam" id="TIGR00453">
    <property type="entry name" value="ispD"/>
    <property type="match status" value="1"/>
</dbReference>
<dbReference type="NCBIfam" id="TIGR00151">
    <property type="entry name" value="ispF"/>
    <property type="match status" value="1"/>
</dbReference>
<proteinExistence type="inferred from homology"/>
<feature type="site" description="Transition state stabilizer" evidence="13">
    <location>
        <position position="33"/>
    </location>
</feature>
<feature type="binding site" evidence="13">
    <location>
        <position position="293"/>
    </location>
    <ligand>
        <name>a divalent metal cation</name>
        <dbReference type="ChEBI" id="CHEBI:60240"/>
    </ligand>
</feature>
<comment type="similarity">
    <text evidence="13">In the C-terminal section; belongs to the IspF family.</text>
</comment>
<gene>
    <name evidence="15" type="primary">ispD</name>
    <name evidence="13" type="synonym">ispDF</name>
    <name evidence="15" type="ORF">M3D15_05020</name>
</gene>
<accession>A0ABT2HWJ7</accession>
<evidence type="ECO:0000313" key="16">
    <source>
        <dbReference type="Proteomes" id="UP001525379"/>
    </source>
</evidence>
<dbReference type="HAMAP" id="MF_00108">
    <property type="entry name" value="IspD"/>
    <property type="match status" value="1"/>
</dbReference>
<dbReference type="EC" id="2.7.7.60" evidence="13"/>
<protein>
    <recommendedName>
        <fullName evidence="13">Bifunctional enzyme IspD/IspF</fullName>
    </recommendedName>
    <domain>
        <recommendedName>
            <fullName evidence="13">2-C-methyl-D-erythritol 4-phosphate cytidylyltransferase</fullName>
            <ecNumber evidence="13">2.7.7.60</ecNumber>
        </recommendedName>
        <alternativeName>
            <fullName evidence="13">4-diphosphocytidyl-2C-methyl-D-erythritol synthase</fullName>
        </alternativeName>
        <alternativeName>
            <fullName evidence="13">MEP cytidylyltransferase</fullName>
            <shortName evidence="13">MCT</shortName>
        </alternativeName>
    </domain>
    <domain>
        <recommendedName>
            <fullName evidence="13">2-C-methyl-D-erythritol 2,4-cyclodiphosphate synthase</fullName>
            <shortName evidence="13">MECDP-synthase</shortName>
            <shortName evidence="13">MECPP-synthase</shortName>
            <shortName evidence="13">MECPS</shortName>
            <ecNumber evidence="13">4.6.1.12</ecNumber>
        </recommendedName>
    </domain>
</protein>
<keyword evidence="8 13" id="KW-0548">Nucleotidyltransferase</keyword>
<dbReference type="HAMAP" id="MF_00107">
    <property type="entry name" value="IspF"/>
    <property type="match status" value="1"/>
</dbReference>
<feature type="region of interest" description="2-C-methyl-D-erythritol 2,4-cyclodiphosphate synthase" evidence="13">
    <location>
        <begin position="253"/>
        <end position="406"/>
    </location>
</feature>
<keyword evidence="11 13" id="KW-0456">Lyase</keyword>
<comment type="caution">
    <text evidence="13">Lacks conserved residue(s) required for the propagation of feature annotation.</text>
</comment>
<feature type="domain" description="2-C-methyl-D-erythritol 2,4-cyclodiphosphate synthase" evidence="14">
    <location>
        <begin position="254"/>
        <end position="402"/>
    </location>
</feature>
<comment type="catalytic activity">
    <reaction evidence="2 13">
        <text>2-C-methyl-D-erythritol 4-phosphate + CTP + H(+) = 4-CDP-2-C-methyl-D-erythritol + diphosphate</text>
        <dbReference type="Rhea" id="RHEA:13429"/>
        <dbReference type="ChEBI" id="CHEBI:15378"/>
        <dbReference type="ChEBI" id="CHEBI:33019"/>
        <dbReference type="ChEBI" id="CHEBI:37563"/>
        <dbReference type="ChEBI" id="CHEBI:57823"/>
        <dbReference type="ChEBI" id="CHEBI:58262"/>
        <dbReference type="EC" id="2.7.7.60"/>
    </reaction>
</comment>
<keyword evidence="7 13" id="KW-0808">Transferase</keyword>
<comment type="pathway">
    <text evidence="4 13">Isoprenoid biosynthesis; isopentenyl diphosphate biosynthesis via DXP pathway; isopentenyl diphosphate from 1-deoxy-D-xylulose 5-phosphate: step 4/6.</text>
</comment>
<dbReference type="RefSeq" id="WP_260104133.1">
    <property type="nucleotide sequence ID" value="NZ_JALXSQ010000014.1"/>
</dbReference>
<evidence type="ECO:0000256" key="1">
    <source>
        <dbReference type="ARBA" id="ARBA00000200"/>
    </source>
</evidence>
<dbReference type="PANTHER" id="PTHR32125">
    <property type="entry name" value="2-C-METHYL-D-ERYTHRITOL 4-PHOSPHATE CYTIDYLYLTRANSFERASE, CHLOROPLASTIC"/>
    <property type="match status" value="1"/>
</dbReference>
<evidence type="ECO:0000313" key="15">
    <source>
        <dbReference type="EMBL" id="MCT2042694.1"/>
    </source>
</evidence>
<name>A0ABT2HWJ7_9MICO</name>
<dbReference type="EMBL" id="JALXSQ010000014">
    <property type="protein sequence ID" value="MCT2042694.1"/>
    <property type="molecule type" value="Genomic_DNA"/>
</dbReference>
<evidence type="ECO:0000256" key="2">
    <source>
        <dbReference type="ARBA" id="ARBA00001282"/>
    </source>
</evidence>
<keyword evidence="9 13" id="KW-0479">Metal-binding</keyword>
<evidence type="ECO:0000256" key="11">
    <source>
        <dbReference type="ARBA" id="ARBA00023239"/>
    </source>
</evidence>
<evidence type="ECO:0000256" key="5">
    <source>
        <dbReference type="ARBA" id="ARBA00004787"/>
    </source>
</evidence>
<feature type="binding site" evidence="13">
    <location>
        <begin position="380"/>
        <end position="383"/>
    </location>
    <ligand>
        <name>4-CDP-2-C-methyl-D-erythritol 2-phosphate</name>
        <dbReference type="ChEBI" id="CHEBI:57919"/>
    </ligand>
</feature>
<dbReference type="PROSITE" id="PS01350">
    <property type="entry name" value="ISPF"/>
    <property type="match status" value="1"/>
</dbReference>
<evidence type="ECO:0000256" key="13">
    <source>
        <dbReference type="HAMAP-Rule" id="MF_01520"/>
    </source>
</evidence>
<dbReference type="Pfam" id="PF02542">
    <property type="entry name" value="YgbB"/>
    <property type="match status" value="1"/>
</dbReference>
<comment type="cofactor">
    <cofactor evidence="3 13">
        <name>a divalent metal cation</name>
        <dbReference type="ChEBI" id="CHEBI:60240"/>
    </cofactor>
</comment>
<feature type="binding site" evidence="13">
    <location>
        <begin position="259"/>
        <end position="261"/>
    </location>
    <ligand>
        <name>4-CDP-2-C-methyl-D-erythritol 2-phosphate</name>
        <dbReference type="ChEBI" id="CHEBI:57919"/>
    </ligand>
</feature>
<keyword evidence="10 13" id="KW-0414">Isoprene biosynthesis</keyword>
<feature type="site" description="Transition state stabilizer" evidence="13">
    <location>
        <position position="26"/>
    </location>
</feature>
<dbReference type="PANTHER" id="PTHR32125:SF4">
    <property type="entry name" value="2-C-METHYL-D-ERYTHRITOL 4-PHOSPHATE CYTIDYLYLTRANSFERASE, CHLOROPLASTIC"/>
    <property type="match status" value="1"/>
</dbReference>
<dbReference type="Pfam" id="PF01128">
    <property type="entry name" value="IspD"/>
    <property type="match status" value="1"/>
</dbReference>
<feature type="binding site" evidence="13">
    <location>
        <position position="390"/>
    </location>
    <ligand>
        <name>4-CDP-2-C-methyl-D-erythritol 2-phosphate</name>
        <dbReference type="ChEBI" id="CHEBI:57919"/>
    </ligand>
</feature>
<dbReference type="CDD" id="cd00554">
    <property type="entry name" value="MECDP_synthase"/>
    <property type="match status" value="1"/>
</dbReference>
<dbReference type="InterPro" id="IPR003526">
    <property type="entry name" value="MECDP_synthase"/>
</dbReference>
<evidence type="ECO:0000259" key="14">
    <source>
        <dbReference type="Pfam" id="PF02542"/>
    </source>
</evidence>
<dbReference type="InterPro" id="IPR050088">
    <property type="entry name" value="IspD/TarI_cytidylyltransf_bact"/>
</dbReference>
<feature type="site" description="Transition state stabilizer" evidence="13">
    <location>
        <position position="381"/>
    </location>
</feature>
<feature type="region of interest" description="2-C-methyl-D-erythritol 4-phosphate cytidylyltransferase" evidence="13">
    <location>
        <begin position="1"/>
        <end position="252"/>
    </location>
</feature>
<dbReference type="InterPro" id="IPR036571">
    <property type="entry name" value="MECDP_synthase_sf"/>
</dbReference>
<dbReference type="InterPro" id="IPR020555">
    <property type="entry name" value="MECDP_synthase_CS"/>
</dbReference>
<dbReference type="Proteomes" id="UP001525379">
    <property type="component" value="Unassembled WGS sequence"/>
</dbReference>
<comment type="catalytic activity">
    <reaction evidence="1 13">
        <text>4-CDP-2-C-methyl-D-erythritol 2-phosphate = 2-C-methyl-D-erythritol 2,4-cyclic diphosphate + CMP</text>
        <dbReference type="Rhea" id="RHEA:23864"/>
        <dbReference type="ChEBI" id="CHEBI:57919"/>
        <dbReference type="ChEBI" id="CHEBI:58483"/>
        <dbReference type="ChEBI" id="CHEBI:60377"/>
        <dbReference type="EC" id="4.6.1.12"/>
    </reaction>
</comment>